<dbReference type="EMBL" id="BT140982">
    <property type="protein sequence ID" value="AFK40776.1"/>
    <property type="molecule type" value="mRNA"/>
</dbReference>
<protein>
    <submittedName>
        <fullName evidence="1">Uncharacterized protein</fullName>
    </submittedName>
</protein>
<evidence type="ECO:0000313" key="1">
    <source>
        <dbReference type="EMBL" id="AFK40776.1"/>
    </source>
</evidence>
<organism evidence="1">
    <name type="scientific">Medicago truncatula</name>
    <name type="common">Barrel medic</name>
    <name type="synonym">Medicago tribuloides</name>
    <dbReference type="NCBI Taxonomy" id="3880"/>
    <lineage>
        <taxon>Eukaryota</taxon>
        <taxon>Viridiplantae</taxon>
        <taxon>Streptophyta</taxon>
        <taxon>Embryophyta</taxon>
        <taxon>Tracheophyta</taxon>
        <taxon>Spermatophyta</taxon>
        <taxon>Magnoliopsida</taxon>
        <taxon>eudicotyledons</taxon>
        <taxon>Gunneridae</taxon>
        <taxon>Pentapetalae</taxon>
        <taxon>rosids</taxon>
        <taxon>fabids</taxon>
        <taxon>Fabales</taxon>
        <taxon>Fabaceae</taxon>
        <taxon>Papilionoideae</taxon>
        <taxon>50 kb inversion clade</taxon>
        <taxon>NPAAA clade</taxon>
        <taxon>Hologalegina</taxon>
        <taxon>IRL clade</taxon>
        <taxon>Trifolieae</taxon>
        <taxon>Medicago</taxon>
    </lineage>
</organism>
<reference evidence="1" key="1">
    <citation type="submission" date="2012-05" db="EMBL/GenBank/DDBJ databases">
        <authorList>
            <person name="Krishnakumar V."/>
            <person name="Cheung F."/>
            <person name="Xiao Y."/>
            <person name="Chan A."/>
            <person name="Moskal W.A."/>
            <person name="Town C.D."/>
        </authorList>
    </citation>
    <scope>NUCLEOTIDE SEQUENCE</scope>
</reference>
<accession>I3SKI4</accession>
<name>I3SKI4_MEDTR</name>
<dbReference type="AlphaFoldDB" id="I3SKI4"/>
<proteinExistence type="evidence at transcript level"/>
<sequence>MRMNASFLPVTLYLKHILYVINKLKVDMLQRPLDMRIIPFLFEVGPCRSILS</sequence>